<dbReference type="InterPro" id="IPR011330">
    <property type="entry name" value="Glyco_hydro/deAcase_b/a-brl"/>
</dbReference>
<sequence length="265" mass="30144">MKFCIRDDDTNYYTGPSVLESVFGSIWDDVPITLACIPMISPDSDALVKPTESLPMPIGENEELVSYLNDRLRDGSVELALHGYHHDAPNGDPEFVSGERLAEKVKDGRDQLESAFESTIQLFAPPHVRLSNKGVRAVQNAGLDIVRGYGPRPREGQLHPKWWASYAKFLAFYARYRKEFRYPFPIDYGTHREVYSHRLNRQTDLDWCKRAFDYIESKDGVFCLSVHAHGLNQTGQKKLEEMVSYAKQHDPDFVTASAAIAEFNP</sequence>
<name>C7NM89_HALUD</name>
<accession>C7NM89</accession>
<dbReference type="InterPro" id="IPR018763">
    <property type="entry name" value="DUF2334"/>
</dbReference>
<proteinExistence type="predicted"/>
<dbReference type="AlphaFoldDB" id="C7NM89"/>
<dbReference type="RefSeq" id="WP_015788873.1">
    <property type="nucleotide sequence ID" value="NC_013158.1"/>
</dbReference>
<dbReference type="Proteomes" id="UP000002071">
    <property type="component" value="Chromosome"/>
</dbReference>
<reference evidence="1 2" key="1">
    <citation type="journal article" date="2009" name="Stand. Genomic Sci.">
        <title>Complete genome sequence of Halorhabdus utahensis type strain (AX-2).</title>
        <authorList>
            <person name="Anderson I."/>
            <person name="Tindall B.J."/>
            <person name="Pomrenke H."/>
            <person name="Goker M."/>
            <person name="Lapidus A."/>
            <person name="Nolan M."/>
            <person name="Copeland A."/>
            <person name="Glavina Del Rio T."/>
            <person name="Chen F."/>
            <person name="Tice H."/>
            <person name="Cheng J.F."/>
            <person name="Lucas S."/>
            <person name="Chertkov O."/>
            <person name="Bruce D."/>
            <person name="Brettin T."/>
            <person name="Detter J.C."/>
            <person name="Han C."/>
            <person name="Goodwin L."/>
            <person name="Land M."/>
            <person name="Hauser L."/>
            <person name="Chang Y.J."/>
            <person name="Jeffries C.D."/>
            <person name="Pitluck S."/>
            <person name="Pati A."/>
            <person name="Mavromatis K."/>
            <person name="Ivanova N."/>
            <person name="Ovchinnikova G."/>
            <person name="Chen A."/>
            <person name="Palaniappan K."/>
            <person name="Chain P."/>
            <person name="Rohde M."/>
            <person name="Bristow J."/>
            <person name="Eisen J.A."/>
            <person name="Markowitz V."/>
            <person name="Hugenholtz P."/>
            <person name="Kyrpides N.C."/>
            <person name="Klenk H.P."/>
        </authorList>
    </citation>
    <scope>NUCLEOTIDE SEQUENCE [LARGE SCALE GENOMIC DNA]</scope>
    <source>
        <strain evidence="2">DSM 12940 / JCM 11049 / AX-2</strain>
    </source>
</reference>
<dbReference type="Gene3D" id="3.20.20.370">
    <property type="entry name" value="Glycoside hydrolase/deacetylase"/>
    <property type="match status" value="1"/>
</dbReference>
<dbReference type="EMBL" id="CP001687">
    <property type="protein sequence ID" value="ACV11297.1"/>
    <property type="molecule type" value="Genomic_DNA"/>
</dbReference>
<evidence type="ECO:0000313" key="1">
    <source>
        <dbReference type="EMBL" id="ACV11297.1"/>
    </source>
</evidence>
<dbReference type="Pfam" id="PF10096">
    <property type="entry name" value="DUF2334"/>
    <property type="match status" value="1"/>
</dbReference>
<keyword evidence="2" id="KW-1185">Reference proteome</keyword>
<gene>
    <name evidence="1" type="ordered locus">Huta_1119</name>
</gene>
<dbReference type="eggNOG" id="arCOG05033">
    <property type="taxonomic scope" value="Archaea"/>
</dbReference>
<evidence type="ECO:0000313" key="2">
    <source>
        <dbReference type="Proteomes" id="UP000002071"/>
    </source>
</evidence>
<dbReference type="OrthoDB" id="275420at2157"/>
<dbReference type="KEGG" id="hut:Huta_1119"/>
<dbReference type="SUPFAM" id="SSF88713">
    <property type="entry name" value="Glycoside hydrolase/deacetylase"/>
    <property type="match status" value="1"/>
</dbReference>
<organism evidence="1 2">
    <name type="scientific">Halorhabdus utahensis (strain DSM 12940 / JCM 11049 / AX-2)</name>
    <dbReference type="NCBI Taxonomy" id="519442"/>
    <lineage>
        <taxon>Archaea</taxon>
        <taxon>Methanobacteriati</taxon>
        <taxon>Methanobacteriota</taxon>
        <taxon>Stenosarchaea group</taxon>
        <taxon>Halobacteria</taxon>
        <taxon>Halobacteriales</taxon>
        <taxon>Haloarculaceae</taxon>
        <taxon>Halorhabdus</taxon>
    </lineage>
</organism>
<protein>
    <recommendedName>
        <fullName evidence="3">Polysaccharide deacetylase</fullName>
    </recommendedName>
</protein>
<dbReference type="HOGENOM" id="CLU_1045057_0_0_2"/>
<evidence type="ECO:0008006" key="3">
    <source>
        <dbReference type="Google" id="ProtNLM"/>
    </source>
</evidence>
<dbReference type="GO" id="GO:0005975">
    <property type="term" value="P:carbohydrate metabolic process"/>
    <property type="evidence" value="ECO:0007669"/>
    <property type="project" value="InterPro"/>
</dbReference>
<dbReference type="GeneID" id="31401031"/>